<dbReference type="InterPro" id="IPR037066">
    <property type="entry name" value="Plug_dom_sf"/>
</dbReference>
<proteinExistence type="inferred from homology"/>
<evidence type="ECO:0000313" key="19">
    <source>
        <dbReference type="EMBL" id="MFC3138840.1"/>
    </source>
</evidence>
<dbReference type="CDD" id="cd01347">
    <property type="entry name" value="ligand_gated_channel"/>
    <property type="match status" value="1"/>
</dbReference>
<dbReference type="EMBL" id="JBHRTD010000014">
    <property type="protein sequence ID" value="MFC3138840.1"/>
    <property type="molecule type" value="Genomic_DNA"/>
</dbReference>
<dbReference type="InterPro" id="IPR036942">
    <property type="entry name" value="Beta-barrel_TonB_sf"/>
</dbReference>
<dbReference type="NCBIfam" id="TIGR01783">
    <property type="entry name" value="TonB-siderophor"/>
    <property type="match status" value="1"/>
</dbReference>
<evidence type="ECO:0000256" key="5">
    <source>
        <dbReference type="ARBA" id="ARBA00022496"/>
    </source>
</evidence>
<dbReference type="PANTHER" id="PTHR32552">
    <property type="entry name" value="FERRICHROME IRON RECEPTOR-RELATED"/>
    <property type="match status" value="1"/>
</dbReference>
<protein>
    <submittedName>
        <fullName evidence="19">TonB-dependent siderophore receptor</fullName>
    </submittedName>
</protein>
<dbReference type="Proteomes" id="UP001595621">
    <property type="component" value="Unassembled WGS sequence"/>
</dbReference>
<evidence type="ECO:0000256" key="16">
    <source>
        <dbReference type="SAM" id="SignalP"/>
    </source>
</evidence>
<evidence type="ECO:0000256" key="9">
    <source>
        <dbReference type="ARBA" id="ARBA00023065"/>
    </source>
</evidence>
<sequence length="707" mass="78248">MMLAKLFNHNKIWVALLSTGVSLGVTAKEQTEEPEMEIIEVSPRGIISYVSASAAKNSVPVVETPVSVSVLTEKRIEDLGAETIQDALGFVAGVYNGPFGVDTRGDWAQIRGVAPLTYQDGLQTLFGNYNNTRANPYMLEQIEILKGPSSVLYGQGSTGGIINLVTKRPKAETAGELWAQVGNYDRVQLAGDVTGAIDEDATLLYRLTGLYRDSETQTDFVKDDSYFISPALSWYITDDTRLTLLTNFQKNETGSSTQFFPHVGTRLPAPNGQIPSERFVSEPGYDRYDVKQSTITVLLEQQLTDNLELNWSSRYSDSDAEYRSMFGYPFALVEDRYISRAIFMSDNSAESFTSDLQLRWAFDTGSLSHNLSSGLDYQQATLDTDRLFLVSAGGLLDIYNPEYGKVPTAFPSDDDIPDSPSNKQRQLGFYVQDSIKWNRWVLSLAMRQDWVKSEPGSPTQQSVSDDATTGRAGLMYAFDNGLSPYISYAQSFAPQLDTANGVALDPLKGDQIELGIKYQPAGTSHLITAAVYDITEKNKPYTDPLGNTSLTGEVEIRGFELEAQLEWEQVDVYASYAYTDTEKVKDTLGAQGGRLEAMPDNMLSVWATWRPADLLPGFKVGAGYRFVGETSDGSAEVVLNGVQVNTPLTTESYDLYDFMIGYEIGAFDLSLNVDNLEDETVITSCLFRGDCFYGQRRTITGNVKYRF</sequence>
<gene>
    <name evidence="19" type="ORF">ACFOE0_11675</name>
</gene>
<keyword evidence="3 14" id="KW-0813">Transport</keyword>
<feature type="domain" description="TonB-dependent receptor plug" evidence="18">
    <location>
        <begin position="61"/>
        <end position="161"/>
    </location>
</feature>
<evidence type="ECO:0000256" key="4">
    <source>
        <dbReference type="ARBA" id="ARBA00022452"/>
    </source>
</evidence>
<organism evidence="19 20">
    <name type="scientific">Shewanella submarina</name>
    <dbReference type="NCBI Taxonomy" id="2016376"/>
    <lineage>
        <taxon>Bacteria</taxon>
        <taxon>Pseudomonadati</taxon>
        <taxon>Pseudomonadota</taxon>
        <taxon>Gammaproteobacteria</taxon>
        <taxon>Alteromonadales</taxon>
        <taxon>Shewanellaceae</taxon>
        <taxon>Shewanella</taxon>
    </lineage>
</organism>
<evidence type="ECO:0000256" key="11">
    <source>
        <dbReference type="ARBA" id="ARBA00023136"/>
    </source>
</evidence>
<feature type="domain" description="TonB-dependent receptor-like beta-barrel" evidence="17">
    <location>
        <begin position="234"/>
        <end position="676"/>
    </location>
</feature>
<dbReference type="Pfam" id="PF07715">
    <property type="entry name" value="Plug"/>
    <property type="match status" value="1"/>
</dbReference>
<evidence type="ECO:0000256" key="6">
    <source>
        <dbReference type="ARBA" id="ARBA00022692"/>
    </source>
</evidence>
<feature type="chain" id="PRO_5046123453" evidence="16">
    <location>
        <begin position="28"/>
        <end position="707"/>
    </location>
</feature>
<evidence type="ECO:0000259" key="18">
    <source>
        <dbReference type="Pfam" id="PF07715"/>
    </source>
</evidence>
<evidence type="ECO:0000256" key="1">
    <source>
        <dbReference type="ARBA" id="ARBA00004571"/>
    </source>
</evidence>
<feature type="signal peptide" evidence="16">
    <location>
        <begin position="1"/>
        <end position="27"/>
    </location>
</feature>
<keyword evidence="6 14" id="KW-0812">Transmembrane</keyword>
<evidence type="ECO:0000256" key="3">
    <source>
        <dbReference type="ARBA" id="ARBA00022448"/>
    </source>
</evidence>
<keyword evidence="7 16" id="KW-0732">Signal</keyword>
<accession>A0ABV7GBV9</accession>
<dbReference type="InterPro" id="IPR000531">
    <property type="entry name" value="Beta-barrel_TonB"/>
</dbReference>
<dbReference type="InterPro" id="IPR010105">
    <property type="entry name" value="TonB_sidphr_rcpt"/>
</dbReference>
<keyword evidence="4 14" id="KW-1134">Transmembrane beta strand</keyword>
<evidence type="ECO:0000259" key="17">
    <source>
        <dbReference type="Pfam" id="PF00593"/>
    </source>
</evidence>
<evidence type="ECO:0000256" key="2">
    <source>
        <dbReference type="ARBA" id="ARBA00009810"/>
    </source>
</evidence>
<dbReference type="RefSeq" id="WP_380712020.1">
    <property type="nucleotide sequence ID" value="NZ_JBHRTD010000014.1"/>
</dbReference>
<dbReference type="InterPro" id="IPR012910">
    <property type="entry name" value="Plug_dom"/>
</dbReference>
<comment type="caution">
    <text evidence="19">The sequence shown here is derived from an EMBL/GenBank/DDBJ whole genome shotgun (WGS) entry which is preliminary data.</text>
</comment>
<evidence type="ECO:0000256" key="14">
    <source>
        <dbReference type="PROSITE-ProRule" id="PRU01360"/>
    </source>
</evidence>
<dbReference type="InterPro" id="IPR039426">
    <property type="entry name" value="TonB-dep_rcpt-like"/>
</dbReference>
<evidence type="ECO:0000256" key="15">
    <source>
        <dbReference type="RuleBase" id="RU003357"/>
    </source>
</evidence>
<dbReference type="Gene3D" id="2.40.170.20">
    <property type="entry name" value="TonB-dependent receptor, beta-barrel domain"/>
    <property type="match status" value="1"/>
</dbReference>
<keyword evidence="9" id="KW-0406">Ion transport</keyword>
<keyword evidence="12 19" id="KW-0675">Receptor</keyword>
<evidence type="ECO:0000256" key="8">
    <source>
        <dbReference type="ARBA" id="ARBA00023004"/>
    </source>
</evidence>
<evidence type="ECO:0000256" key="12">
    <source>
        <dbReference type="ARBA" id="ARBA00023170"/>
    </source>
</evidence>
<keyword evidence="10 15" id="KW-0798">TonB box</keyword>
<reference evidence="20" key="1">
    <citation type="journal article" date="2019" name="Int. J. Syst. Evol. Microbiol.">
        <title>The Global Catalogue of Microorganisms (GCM) 10K type strain sequencing project: providing services to taxonomists for standard genome sequencing and annotation.</title>
        <authorList>
            <consortium name="The Broad Institute Genomics Platform"/>
            <consortium name="The Broad Institute Genome Sequencing Center for Infectious Disease"/>
            <person name="Wu L."/>
            <person name="Ma J."/>
        </authorList>
    </citation>
    <scope>NUCLEOTIDE SEQUENCE [LARGE SCALE GENOMIC DNA]</scope>
    <source>
        <strain evidence="20">KCTC 52277</strain>
    </source>
</reference>
<evidence type="ECO:0000256" key="10">
    <source>
        <dbReference type="ARBA" id="ARBA00023077"/>
    </source>
</evidence>
<comment type="similarity">
    <text evidence="2 14 15">Belongs to the TonB-dependent receptor family.</text>
</comment>
<name>A0ABV7GBV9_9GAMM</name>
<dbReference type="Pfam" id="PF00593">
    <property type="entry name" value="TonB_dep_Rec_b-barrel"/>
    <property type="match status" value="1"/>
</dbReference>
<dbReference type="Gene3D" id="2.170.130.10">
    <property type="entry name" value="TonB-dependent receptor, plug domain"/>
    <property type="match status" value="1"/>
</dbReference>
<dbReference type="PROSITE" id="PS52016">
    <property type="entry name" value="TONB_DEPENDENT_REC_3"/>
    <property type="match status" value="1"/>
</dbReference>
<keyword evidence="20" id="KW-1185">Reference proteome</keyword>
<comment type="subcellular location">
    <subcellularLocation>
        <location evidence="1 14">Cell outer membrane</location>
        <topology evidence="1 14">Multi-pass membrane protein</topology>
    </subcellularLocation>
</comment>
<evidence type="ECO:0000256" key="7">
    <source>
        <dbReference type="ARBA" id="ARBA00022729"/>
    </source>
</evidence>
<keyword evidence="11 14" id="KW-0472">Membrane</keyword>
<dbReference type="PANTHER" id="PTHR32552:SF68">
    <property type="entry name" value="FERRICHROME OUTER MEMBRANE TRANSPORTER_PHAGE RECEPTOR"/>
    <property type="match status" value="1"/>
</dbReference>
<keyword evidence="5" id="KW-0410">Iron transport</keyword>
<keyword evidence="8" id="KW-0408">Iron</keyword>
<evidence type="ECO:0000313" key="20">
    <source>
        <dbReference type="Proteomes" id="UP001595621"/>
    </source>
</evidence>
<keyword evidence="13 14" id="KW-0998">Cell outer membrane</keyword>
<evidence type="ECO:0000256" key="13">
    <source>
        <dbReference type="ARBA" id="ARBA00023237"/>
    </source>
</evidence>
<dbReference type="SUPFAM" id="SSF56935">
    <property type="entry name" value="Porins"/>
    <property type="match status" value="1"/>
</dbReference>